<reference evidence="1 2" key="1">
    <citation type="submission" date="2024-10" db="EMBL/GenBank/DDBJ databases">
        <title>The Natural Products Discovery Center: Release of the First 8490 Sequenced Strains for Exploring Actinobacteria Biosynthetic Diversity.</title>
        <authorList>
            <person name="Kalkreuter E."/>
            <person name="Kautsar S.A."/>
            <person name="Yang D."/>
            <person name="Bader C.D."/>
            <person name="Teijaro C.N."/>
            <person name="Fluegel L."/>
            <person name="Davis C.M."/>
            <person name="Simpson J.R."/>
            <person name="Lauterbach L."/>
            <person name="Steele A.D."/>
            <person name="Gui C."/>
            <person name="Meng S."/>
            <person name="Li G."/>
            <person name="Viehrig K."/>
            <person name="Ye F."/>
            <person name="Su P."/>
            <person name="Kiefer A.F."/>
            <person name="Nichols A."/>
            <person name="Cepeda A.J."/>
            <person name="Yan W."/>
            <person name="Fan B."/>
            <person name="Jiang Y."/>
            <person name="Adhikari A."/>
            <person name="Zheng C.-J."/>
            <person name="Schuster L."/>
            <person name="Cowan T.M."/>
            <person name="Smanski M.J."/>
            <person name="Chevrette M.G."/>
            <person name="De Carvalho L.P.S."/>
            <person name="Shen B."/>
        </authorList>
    </citation>
    <scope>NUCLEOTIDE SEQUENCE [LARGE SCALE GENOMIC DNA]</scope>
    <source>
        <strain evidence="1 2">NPDC049845</strain>
    </source>
</reference>
<proteinExistence type="predicted"/>
<organism evidence="1 2">
    <name type="scientific">Micromonospora maritima</name>
    <dbReference type="NCBI Taxonomy" id="986711"/>
    <lineage>
        <taxon>Bacteria</taxon>
        <taxon>Bacillati</taxon>
        <taxon>Actinomycetota</taxon>
        <taxon>Actinomycetes</taxon>
        <taxon>Micromonosporales</taxon>
        <taxon>Micromonosporaceae</taxon>
        <taxon>Micromonospora</taxon>
    </lineage>
</organism>
<dbReference type="EMBL" id="JBITLE010000003">
    <property type="protein sequence ID" value="MFI7263033.1"/>
    <property type="molecule type" value="Genomic_DNA"/>
</dbReference>
<accession>A0ABW7ZJK3</accession>
<sequence>MTLKKAGRLWRGDNFADLAEYIRFFRAGGYPVSVVAESRCGECDGLAFRVDIDEEDATRRACLTCGGVAFIGDSADHWAGTGHESCSCPCGGEEFAVAVGYAFFDEGEVRWISVGLRCLMDGALGVYADKKIDYSPSRHLLAQA</sequence>
<name>A0ABW7ZJK3_9ACTN</name>
<evidence type="ECO:0000313" key="2">
    <source>
        <dbReference type="Proteomes" id="UP001612812"/>
    </source>
</evidence>
<dbReference type="RefSeq" id="WP_396768934.1">
    <property type="nucleotide sequence ID" value="NZ_JBITLA010000003.1"/>
</dbReference>
<protein>
    <submittedName>
        <fullName evidence="1">Uncharacterized protein</fullName>
    </submittedName>
</protein>
<comment type="caution">
    <text evidence="1">The sequence shown here is derived from an EMBL/GenBank/DDBJ whole genome shotgun (WGS) entry which is preliminary data.</text>
</comment>
<evidence type="ECO:0000313" key="1">
    <source>
        <dbReference type="EMBL" id="MFI7263033.1"/>
    </source>
</evidence>
<dbReference type="Proteomes" id="UP001612812">
    <property type="component" value="Unassembled WGS sequence"/>
</dbReference>
<gene>
    <name evidence="1" type="ORF">ACIBP4_12130</name>
</gene>
<keyword evidence="2" id="KW-1185">Reference proteome</keyword>